<dbReference type="GO" id="GO:0008168">
    <property type="term" value="F:methyltransferase activity"/>
    <property type="evidence" value="ECO:0007669"/>
    <property type="project" value="InterPro"/>
</dbReference>
<evidence type="ECO:0000256" key="1">
    <source>
        <dbReference type="ARBA" id="ARBA00008908"/>
    </source>
</evidence>
<proteinExistence type="inferred from homology"/>
<dbReference type="Pfam" id="PF03492">
    <property type="entry name" value="Methyltransf_7"/>
    <property type="match status" value="1"/>
</dbReference>
<dbReference type="PANTHER" id="PTHR31009">
    <property type="entry name" value="S-ADENOSYL-L-METHIONINE:CARBOXYL METHYLTRANSFERASE FAMILY PROTEIN"/>
    <property type="match status" value="1"/>
</dbReference>
<dbReference type="Gene3D" id="1.10.1200.270">
    <property type="entry name" value="Methyltransferase, alpha-helical capping domain"/>
    <property type="match status" value="1"/>
</dbReference>
<sequence>MVINLQRDFHMAEGEGEHSYAKNSRIQEKLMVQTLPIIENAIKEACTALAPKTMIIADLGCSSGPNTLRFISSVLDILSGQCNKSTDGCDPMELQIFLNDLPGNDFNQLFSSLENLKHGTIMEQMGYTPPLYYISGLPKSYYSRLFPRQSVHLFHSACCLHWRSQVPEELYARNKTLLNKDNIYIAKSTPSFVVKFFQEQFHKDFSLFLKLRHEELVYGGKMILTFVGRKDDDVYSGDSVQLYGLLARSLQSLVAKGLVEKERLEAFNLPLYGPSIAEVKEIVMESHMFKLDHIKLLELNWDPYDDTEGDDVHDSVRSGMNVSKLVRALMEPLIASHFGENILDLLFADYSYLLAKHLEQEKTKTAFIIMSLKKL</sequence>
<keyword evidence="3" id="KW-0460">Magnesium</keyword>
<dbReference type="Proteomes" id="UP000807115">
    <property type="component" value="Chromosome 2"/>
</dbReference>
<dbReference type="GO" id="GO:0046872">
    <property type="term" value="F:metal ion binding"/>
    <property type="evidence" value="ECO:0007669"/>
    <property type="project" value="UniProtKB-KW"/>
</dbReference>
<dbReference type="EMBL" id="CM027681">
    <property type="protein sequence ID" value="KAG0541751.1"/>
    <property type="molecule type" value="Genomic_DNA"/>
</dbReference>
<dbReference type="InterPro" id="IPR005299">
    <property type="entry name" value="MeTrfase_7"/>
</dbReference>
<dbReference type="AlphaFoldDB" id="A0A921UU60"/>
<evidence type="ECO:0000256" key="2">
    <source>
        <dbReference type="ARBA" id="ARBA00022723"/>
    </source>
</evidence>
<dbReference type="SUPFAM" id="SSF53335">
    <property type="entry name" value="S-adenosyl-L-methionine-dependent methyltransferases"/>
    <property type="match status" value="1"/>
</dbReference>
<organism evidence="4 5">
    <name type="scientific">Sorghum bicolor</name>
    <name type="common">Sorghum</name>
    <name type="synonym">Sorghum vulgare</name>
    <dbReference type="NCBI Taxonomy" id="4558"/>
    <lineage>
        <taxon>Eukaryota</taxon>
        <taxon>Viridiplantae</taxon>
        <taxon>Streptophyta</taxon>
        <taxon>Embryophyta</taxon>
        <taxon>Tracheophyta</taxon>
        <taxon>Spermatophyta</taxon>
        <taxon>Magnoliopsida</taxon>
        <taxon>Liliopsida</taxon>
        <taxon>Poales</taxon>
        <taxon>Poaceae</taxon>
        <taxon>PACMAD clade</taxon>
        <taxon>Panicoideae</taxon>
        <taxon>Andropogonodae</taxon>
        <taxon>Andropogoneae</taxon>
        <taxon>Sorghinae</taxon>
        <taxon>Sorghum</taxon>
    </lineage>
</organism>
<gene>
    <name evidence="4" type="ORF">BDA96_02G044600</name>
</gene>
<protein>
    <submittedName>
        <fullName evidence="4">Uncharacterized protein</fullName>
    </submittedName>
</protein>
<accession>A0A921UU60</accession>
<keyword evidence="2" id="KW-0479">Metal-binding</keyword>
<evidence type="ECO:0000313" key="4">
    <source>
        <dbReference type="EMBL" id="KAG0541751.1"/>
    </source>
</evidence>
<comment type="caution">
    <text evidence="4">The sequence shown here is derived from an EMBL/GenBank/DDBJ whole genome shotgun (WGS) entry which is preliminary data.</text>
</comment>
<evidence type="ECO:0000313" key="5">
    <source>
        <dbReference type="Proteomes" id="UP000807115"/>
    </source>
</evidence>
<dbReference type="InterPro" id="IPR042086">
    <property type="entry name" value="MeTrfase_capping"/>
</dbReference>
<reference evidence="4" key="2">
    <citation type="submission" date="2020-10" db="EMBL/GenBank/DDBJ databases">
        <authorList>
            <person name="Cooper E.A."/>
            <person name="Brenton Z.W."/>
            <person name="Flinn B.S."/>
            <person name="Jenkins J."/>
            <person name="Shu S."/>
            <person name="Flowers D."/>
            <person name="Luo F."/>
            <person name="Wang Y."/>
            <person name="Xia P."/>
            <person name="Barry K."/>
            <person name="Daum C."/>
            <person name="Lipzen A."/>
            <person name="Yoshinaga Y."/>
            <person name="Schmutz J."/>
            <person name="Saski C."/>
            <person name="Vermerris W."/>
            <person name="Kresovich S."/>
        </authorList>
    </citation>
    <scope>NUCLEOTIDE SEQUENCE</scope>
</reference>
<dbReference type="Gene3D" id="3.40.50.150">
    <property type="entry name" value="Vaccinia Virus protein VP39"/>
    <property type="match status" value="1"/>
</dbReference>
<name>A0A921UU60_SORBI</name>
<dbReference type="InterPro" id="IPR029063">
    <property type="entry name" value="SAM-dependent_MTases_sf"/>
</dbReference>
<reference evidence="4" key="1">
    <citation type="journal article" date="2019" name="BMC Genomics">
        <title>A new reference genome for Sorghum bicolor reveals high levels of sequence similarity between sweet and grain genotypes: implications for the genetics of sugar metabolism.</title>
        <authorList>
            <person name="Cooper E.A."/>
            <person name="Brenton Z.W."/>
            <person name="Flinn B.S."/>
            <person name="Jenkins J."/>
            <person name="Shu S."/>
            <person name="Flowers D."/>
            <person name="Luo F."/>
            <person name="Wang Y."/>
            <person name="Xia P."/>
            <person name="Barry K."/>
            <person name="Daum C."/>
            <person name="Lipzen A."/>
            <person name="Yoshinaga Y."/>
            <person name="Schmutz J."/>
            <person name="Saski C."/>
            <person name="Vermerris W."/>
            <person name="Kresovich S."/>
        </authorList>
    </citation>
    <scope>NUCLEOTIDE SEQUENCE</scope>
</reference>
<comment type="similarity">
    <text evidence="1">Belongs to the methyltransferase superfamily. Type-7 methyltransferase family. SABATH subfamily.</text>
</comment>
<evidence type="ECO:0000256" key="3">
    <source>
        <dbReference type="ARBA" id="ARBA00022842"/>
    </source>
</evidence>